<gene>
    <name evidence="3" type="ORF">JOE69_003286</name>
</gene>
<evidence type="ECO:0000259" key="1">
    <source>
        <dbReference type="Pfam" id="PF03551"/>
    </source>
</evidence>
<dbReference type="PANTHER" id="PTHR43252:SF4">
    <property type="entry name" value="TRANSCRIPTIONAL REGULATORY PROTEIN"/>
    <property type="match status" value="1"/>
</dbReference>
<dbReference type="Gene3D" id="6.10.140.190">
    <property type="match status" value="1"/>
</dbReference>
<dbReference type="Pfam" id="PF10400">
    <property type="entry name" value="Vir_act_alpha_C"/>
    <property type="match status" value="1"/>
</dbReference>
<dbReference type="EMBL" id="JAVDQF010000001">
    <property type="protein sequence ID" value="MDR6271048.1"/>
    <property type="molecule type" value="Genomic_DNA"/>
</dbReference>
<dbReference type="SUPFAM" id="SSF46785">
    <property type="entry name" value="Winged helix' DNA-binding domain"/>
    <property type="match status" value="1"/>
</dbReference>
<dbReference type="GO" id="GO:0003677">
    <property type="term" value="F:DNA binding"/>
    <property type="evidence" value="ECO:0007669"/>
    <property type="project" value="UniProtKB-KW"/>
</dbReference>
<accession>A0ABU1JFA0</accession>
<dbReference type="InterPro" id="IPR018309">
    <property type="entry name" value="Tscrpt_reg_PadR_C"/>
</dbReference>
<dbReference type="Gene3D" id="1.10.10.10">
    <property type="entry name" value="Winged helix-like DNA-binding domain superfamily/Winged helix DNA-binding domain"/>
    <property type="match status" value="1"/>
</dbReference>
<dbReference type="Proteomes" id="UP001185069">
    <property type="component" value="Unassembled WGS sequence"/>
</dbReference>
<protein>
    <submittedName>
        <fullName evidence="3">DNA-binding PadR family transcriptional regulator</fullName>
    </submittedName>
</protein>
<dbReference type="InterPro" id="IPR036390">
    <property type="entry name" value="WH_DNA-bd_sf"/>
</dbReference>
<dbReference type="RefSeq" id="WP_309800595.1">
    <property type="nucleotide sequence ID" value="NZ_BAAAHY010000006.1"/>
</dbReference>
<dbReference type="Pfam" id="PF03551">
    <property type="entry name" value="PadR"/>
    <property type="match status" value="1"/>
</dbReference>
<name>A0ABU1JFA0_9MICC</name>
<dbReference type="InterPro" id="IPR036388">
    <property type="entry name" value="WH-like_DNA-bd_sf"/>
</dbReference>
<comment type="caution">
    <text evidence="3">The sequence shown here is derived from an EMBL/GenBank/DDBJ whole genome shotgun (WGS) entry which is preliminary data.</text>
</comment>
<feature type="domain" description="Transcription regulator PadR N-terminal" evidence="1">
    <location>
        <begin position="7"/>
        <end position="81"/>
    </location>
</feature>
<sequence length="190" mass="21558">MALKHAILVSLAEKAASGYDLARRFDKSLGFFWQASHQQIYQLLAKMENSGELAAELQAGTGKPGRKVYRLTDAGRRALHEWTREPTPTEQPRSEFAVKIRGMNFGDPTAVRLDIERQREAHRARLAYYLAEAARNYPDPEALDAARLPPYLVLRGGIRTETGYIAWCEEMLELLDRDPAHPTPTRQEKP</sequence>
<reference evidence="3 4" key="1">
    <citation type="submission" date="2023-07" db="EMBL/GenBank/DDBJ databases">
        <title>Sequencing the genomes of 1000 actinobacteria strains.</title>
        <authorList>
            <person name="Klenk H.-P."/>
        </authorList>
    </citation>
    <scope>NUCLEOTIDE SEQUENCE [LARGE SCALE GENOMIC DNA]</scope>
    <source>
        <strain evidence="3 4">DSM 14555</strain>
    </source>
</reference>
<dbReference type="PANTHER" id="PTHR43252">
    <property type="entry name" value="TRANSCRIPTIONAL REGULATOR YQJI"/>
    <property type="match status" value="1"/>
</dbReference>
<evidence type="ECO:0000259" key="2">
    <source>
        <dbReference type="Pfam" id="PF10400"/>
    </source>
</evidence>
<dbReference type="InterPro" id="IPR005149">
    <property type="entry name" value="Tscrpt_reg_PadR_N"/>
</dbReference>
<keyword evidence="3" id="KW-0238">DNA-binding</keyword>
<proteinExistence type="predicted"/>
<evidence type="ECO:0000313" key="3">
    <source>
        <dbReference type="EMBL" id="MDR6271048.1"/>
    </source>
</evidence>
<keyword evidence="4" id="KW-1185">Reference proteome</keyword>
<organism evidence="3 4">
    <name type="scientific">Arthrobacter russicus</name>
    <dbReference type="NCBI Taxonomy" id="172040"/>
    <lineage>
        <taxon>Bacteria</taxon>
        <taxon>Bacillati</taxon>
        <taxon>Actinomycetota</taxon>
        <taxon>Actinomycetes</taxon>
        <taxon>Micrococcales</taxon>
        <taxon>Micrococcaceae</taxon>
        <taxon>Arthrobacter</taxon>
    </lineage>
</organism>
<evidence type="ECO:0000313" key="4">
    <source>
        <dbReference type="Proteomes" id="UP001185069"/>
    </source>
</evidence>
<feature type="domain" description="Transcription regulator PadR C-terminal" evidence="2">
    <location>
        <begin position="93"/>
        <end position="176"/>
    </location>
</feature>